<sequence>EDGDGRPRGTKRRQKNRDAARKSRRKQTERADELHEEFQQLERENSALLKEIALLKKDVQRYEAALEHHRPHCRLVASQLGSCRPSSPRPPPPAPPAGPQGVPGPDWRCNLSNVSWVDPGASCRQDMPETPPQGGVQEAS</sequence>
<dbReference type="GO" id="GO:0000981">
    <property type="term" value="F:DNA-binding transcription factor activity, RNA polymerase II-specific"/>
    <property type="evidence" value="ECO:0007669"/>
    <property type="project" value="TreeGrafter"/>
</dbReference>
<dbReference type="InterPro" id="IPR000837">
    <property type="entry name" value="AP-1"/>
</dbReference>
<reference evidence="3" key="2">
    <citation type="submission" date="2025-08" db="UniProtKB">
        <authorList>
            <consortium name="Ensembl"/>
        </authorList>
    </citation>
    <scope>IDENTIFICATION</scope>
</reference>
<dbReference type="PANTHER" id="PTHR23351">
    <property type="entry name" value="FOS TRANSCRIPTION FACTOR-RELATED"/>
    <property type="match status" value="1"/>
</dbReference>
<evidence type="ECO:0000313" key="4">
    <source>
        <dbReference type="Proteomes" id="UP000694548"/>
    </source>
</evidence>
<reference evidence="3" key="3">
    <citation type="submission" date="2025-09" db="UniProtKB">
        <authorList>
            <consortium name="Ensembl"/>
        </authorList>
    </citation>
    <scope>IDENTIFICATION</scope>
</reference>
<dbReference type="PROSITE" id="PS00036">
    <property type="entry name" value="BZIP_BASIC"/>
    <property type="match status" value="1"/>
</dbReference>
<dbReference type="Gene3D" id="1.20.5.170">
    <property type="match status" value="1"/>
</dbReference>
<proteinExistence type="predicted"/>
<evidence type="ECO:0000256" key="1">
    <source>
        <dbReference type="SAM" id="MobiDB-lite"/>
    </source>
</evidence>
<name>A0A8C6LZD7_NOTFU</name>
<feature type="domain" description="BZIP" evidence="2">
    <location>
        <begin position="6"/>
        <end position="69"/>
    </location>
</feature>
<dbReference type="InterPro" id="IPR004827">
    <property type="entry name" value="bZIP"/>
</dbReference>
<dbReference type="Proteomes" id="UP000694548">
    <property type="component" value="Chromosome sgr04"/>
</dbReference>
<dbReference type="PROSITE" id="PS50217">
    <property type="entry name" value="BZIP"/>
    <property type="match status" value="1"/>
</dbReference>
<dbReference type="GO" id="GO:0005634">
    <property type="term" value="C:nucleus"/>
    <property type="evidence" value="ECO:0007669"/>
    <property type="project" value="TreeGrafter"/>
</dbReference>
<feature type="compositionally biased region" description="Pro residues" evidence="1">
    <location>
        <begin position="87"/>
        <end position="98"/>
    </location>
</feature>
<protein>
    <submittedName>
        <fullName evidence="3">Basic leucine zipper ATF-like transcription factor 2</fullName>
    </submittedName>
</protein>
<feature type="region of interest" description="Disordered" evidence="1">
    <location>
        <begin position="77"/>
        <end position="140"/>
    </location>
</feature>
<organism evidence="3 4">
    <name type="scientific">Nothobranchius furzeri</name>
    <name type="common">Turquoise killifish</name>
    <dbReference type="NCBI Taxonomy" id="105023"/>
    <lineage>
        <taxon>Eukaryota</taxon>
        <taxon>Metazoa</taxon>
        <taxon>Chordata</taxon>
        <taxon>Craniata</taxon>
        <taxon>Vertebrata</taxon>
        <taxon>Euteleostomi</taxon>
        <taxon>Actinopterygii</taxon>
        <taxon>Neopterygii</taxon>
        <taxon>Teleostei</taxon>
        <taxon>Neoteleostei</taxon>
        <taxon>Acanthomorphata</taxon>
        <taxon>Ovalentaria</taxon>
        <taxon>Atherinomorphae</taxon>
        <taxon>Cyprinodontiformes</taxon>
        <taxon>Nothobranchiidae</taxon>
        <taxon>Nothobranchius</taxon>
    </lineage>
</organism>
<feature type="region of interest" description="Disordered" evidence="1">
    <location>
        <begin position="1"/>
        <end position="38"/>
    </location>
</feature>
<dbReference type="SUPFAM" id="SSF57959">
    <property type="entry name" value="Leucine zipper domain"/>
    <property type="match status" value="1"/>
</dbReference>
<keyword evidence="4" id="KW-1185">Reference proteome</keyword>
<feature type="compositionally biased region" description="Basic and acidic residues" evidence="1">
    <location>
        <begin position="16"/>
        <end position="38"/>
    </location>
</feature>
<dbReference type="AlphaFoldDB" id="A0A8C6LZD7"/>
<accession>A0A8C6LZD7</accession>
<dbReference type="GeneTree" id="ENSGT01030000234924"/>
<evidence type="ECO:0000259" key="2">
    <source>
        <dbReference type="PROSITE" id="PS50217"/>
    </source>
</evidence>
<evidence type="ECO:0000313" key="3">
    <source>
        <dbReference type="Ensembl" id="ENSNFUP00015025407.1"/>
    </source>
</evidence>
<dbReference type="PANTHER" id="PTHR23351:SF51">
    <property type="entry name" value="BASIC LEUCINE ZIPPER TRANSCRIPTIONAL FACTOR ATF-LIKE"/>
    <property type="match status" value="1"/>
</dbReference>
<dbReference type="Pfam" id="PF00170">
    <property type="entry name" value="bZIP_1"/>
    <property type="match status" value="1"/>
</dbReference>
<dbReference type="GO" id="GO:0000978">
    <property type="term" value="F:RNA polymerase II cis-regulatory region sequence-specific DNA binding"/>
    <property type="evidence" value="ECO:0007669"/>
    <property type="project" value="TreeGrafter"/>
</dbReference>
<dbReference type="InterPro" id="IPR046347">
    <property type="entry name" value="bZIP_sf"/>
</dbReference>
<dbReference type="PRINTS" id="PR00042">
    <property type="entry name" value="LEUZIPPRFOS"/>
</dbReference>
<reference evidence="3" key="1">
    <citation type="submission" date="2014-08" db="EMBL/GenBank/DDBJ databases">
        <authorList>
            <person name="Senf B."/>
            <person name="Petzold A."/>
            <person name="Downie B.R."/>
            <person name="Koch P."/>
            <person name="Platzer M."/>
        </authorList>
    </citation>
    <scope>NUCLEOTIDE SEQUENCE [LARGE SCALE GENOMIC DNA]</scope>
    <source>
        <strain evidence="3">GRZ</strain>
    </source>
</reference>
<dbReference type="Ensembl" id="ENSNFUT00015026545.1">
    <property type="protein sequence ID" value="ENSNFUP00015025407.1"/>
    <property type="gene ID" value="ENSNFUG00015012275.1"/>
</dbReference>
<dbReference type="SMART" id="SM00338">
    <property type="entry name" value="BRLZ"/>
    <property type="match status" value="1"/>
</dbReference>